<dbReference type="InterPro" id="IPR037401">
    <property type="entry name" value="SnoaL-like"/>
</dbReference>
<dbReference type="Proteomes" id="UP000261174">
    <property type="component" value="Unassembled WGS sequence"/>
</dbReference>
<dbReference type="SUPFAM" id="SSF54427">
    <property type="entry name" value="NTF2-like"/>
    <property type="match status" value="2"/>
</dbReference>
<accession>A0A3E1NTT4</accession>
<feature type="domain" description="SnoaL-like" evidence="1">
    <location>
        <begin position="137"/>
        <end position="233"/>
    </location>
</feature>
<comment type="caution">
    <text evidence="2">The sequence shown here is derived from an EMBL/GenBank/DDBJ whole genome shotgun (WGS) entry which is preliminary data.</text>
</comment>
<dbReference type="InterPro" id="IPR032710">
    <property type="entry name" value="NTF2-like_dom_sf"/>
</dbReference>
<proteinExistence type="predicted"/>
<protein>
    <recommendedName>
        <fullName evidence="1">SnoaL-like domain-containing protein</fullName>
    </recommendedName>
</protein>
<gene>
    <name evidence="2" type="ORF">DXN04_29820</name>
</gene>
<dbReference type="OrthoDB" id="9812089at2"/>
<dbReference type="AlphaFoldDB" id="A0A3E1NTT4"/>
<name>A0A3E1NTT4_9BACT</name>
<sequence length="256" mass="28415">MKDNKQKVIDLLNSLETGDSAPVAYINQDNYTQHNLAIADGFAGFGALVQNKPAQGFKVNIVRAFQDGEYVFTHTEYDFFGPKIGFDIFRFEEGRIVEHWDNLQAPVSPTANGHTMIDGDTTLTDLDKTAENKTFIQDFVEKFLVGGDATIIPAYIKANGYVQHNPHIGDGLEGLQQALAYFAANKIGFSYSAIHKVLGEGNFVLVISEGQMAGVHSTFYDLFRVEDGKIAEHWDVIEAIPAADKWKNQNGKFGFR</sequence>
<dbReference type="RefSeq" id="WP_116857070.1">
    <property type="nucleotide sequence ID" value="NZ_QTJV01000015.1"/>
</dbReference>
<dbReference type="Pfam" id="PF12680">
    <property type="entry name" value="SnoaL_2"/>
    <property type="match status" value="1"/>
</dbReference>
<organism evidence="2 3">
    <name type="scientific">Chitinophaga silvisoli</name>
    <dbReference type="NCBI Taxonomy" id="2291814"/>
    <lineage>
        <taxon>Bacteria</taxon>
        <taxon>Pseudomonadati</taxon>
        <taxon>Bacteroidota</taxon>
        <taxon>Chitinophagia</taxon>
        <taxon>Chitinophagales</taxon>
        <taxon>Chitinophagaceae</taxon>
        <taxon>Chitinophaga</taxon>
    </lineage>
</organism>
<dbReference type="EMBL" id="QTJV01000015">
    <property type="protein sequence ID" value="RFM31323.1"/>
    <property type="molecule type" value="Genomic_DNA"/>
</dbReference>
<evidence type="ECO:0000313" key="2">
    <source>
        <dbReference type="EMBL" id="RFM31323.1"/>
    </source>
</evidence>
<evidence type="ECO:0000313" key="3">
    <source>
        <dbReference type="Proteomes" id="UP000261174"/>
    </source>
</evidence>
<dbReference type="Gene3D" id="3.10.450.50">
    <property type="match status" value="2"/>
</dbReference>
<evidence type="ECO:0000259" key="1">
    <source>
        <dbReference type="Pfam" id="PF12680"/>
    </source>
</evidence>
<reference evidence="2 3" key="1">
    <citation type="submission" date="2018-08" db="EMBL/GenBank/DDBJ databases">
        <title>Chitinophaga sp. K20C18050901, a novel bacterium isolated from forest soil.</title>
        <authorList>
            <person name="Wang C."/>
        </authorList>
    </citation>
    <scope>NUCLEOTIDE SEQUENCE [LARGE SCALE GENOMIC DNA]</scope>
    <source>
        <strain evidence="2 3">K20C18050901</strain>
    </source>
</reference>
<keyword evidence="3" id="KW-1185">Reference proteome</keyword>